<comment type="caution">
    <text evidence="3">The sequence shown here is derived from an EMBL/GenBank/DDBJ whole genome shotgun (WGS) entry which is preliminary data.</text>
</comment>
<name>A0A1G2PL50_9BACT</name>
<dbReference type="InterPro" id="IPR022029">
    <property type="entry name" value="YoaR-like_PG-bd"/>
</dbReference>
<keyword evidence="1" id="KW-0175">Coiled coil</keyword>
<feature type="coiled-coil region" evidence="1">
    <location>
        <begin position="169"/>
        <end position="196"/>
    </location>
</feature>
<evidence type="ECO:0000313" key="3">
    <source>
        <dbReference type="EMBL" id="OHA49040.1"/>
    </source>
</evidence>
<feature type="domain" description="YoaR-like putative peptidoglycan binding" evidence="2">
    <location>
        <begin position="75"/>
        <end position="190"/>
    </location>
</feature>
<reference evidence="3 4" key="1">
    <citation type="journal article" date="2016" name="Nat. Commun.">
        <title>Thousands of microbial genomes shed light on interconnected biogeochemical processes in an aquifer system.</title>
        <authorList>
            <person name="Anantharaman K."/>
            <person name="Brown C.T."/>
            <person name="Hug L.A."/>
            <person name="Sharon I."/>
            <person name="Castelle C.J."/>
            <person name="Probst A.J."/>
            <person name="Thomas B.C."/>
            <person name="Singh A."/>
            <person name="Wilkins M.J."/>
            <person name="Karaoz U."/>
            <person name="Brodie E.L."/>
            <person name="Williams K.H."/>
            <person name="Hubbard S.S."/>
            <person name="Banfield J.F."/>
        </authorList>
    </citation>
    <scope>NUCLEOTIDE SEQUENCE [LARGE SCALE GENOMIC DNA]</scope>
</reference>
<dbReference type="InterPro" id="IPR007391">
    <property type="entry name" value="Vancomycin_resist_VanW"/>
</dbReference>
<evidence type="ECO:0000256" key="1">
    <source>
        <dbReference type="SAM" id="Coils"/>
    </source>
</evidence>
<dbReference type="STRING" id="1802362.A2806_01710"/>
<dbReference type="Pfam" id="PF04294">
    <property type="entry name" value="VanW"/>
    <property type="match status" value="1"/>
</dbReference>
<evidence type="ECO:0000259" key="2">
    <source>
        <dbReference type="Pfam" id="PF12229"/>
    </source>
</evidence>
<gene>
    <name evidence="3" type="ORF">A2806_01710</name>
</gene>
<dbReference type="EMBL" id="MHSS01000001">
    <property type="protein sequence ID" value="OHA49040.1"/>
    <property type="molecule type" value="Genomic_DNA"/>
</dbReference>
<dbReference type="AlphaFoldDB" id="A0A1G2PL50"/>
<organism evidence="3 4">
    <name type="scientific">Candidatus Terrybacteria bacterium RIFCSPHIGHO2_01_FULL_48_17</name>
    <dbReference type="NCBI Taxonomy" id="1802362"/>
    <lineage>
        <taxon>Bacteria</taxon>
        <taxon>Candidatus Terryibacteriota</taxon>
    </lineage>
</organism>
<dbReference type="Proteomes" id="UP000177629">
    <property type="component" value="Unassembled WGS sequence"/>
</dbReference>
<sequence length="553" mass="61588">MRVKLPIVLAIAPIVTGLFLFGLQIANAGRIIYGTHIAGVAVGGLTPEQAQELLRGRVDQFLETPLVITVNGIEYTSTPKTLGFDIDISGTVQNTFRIGRNEPIFVGLWEQATTFFKQPHVLLMVKQNDTIFSQETKRLFVDQEKPVTNAYPLWNGTRLVVAQEEKGAAVNREILVKQIKERISALENERVFVDLEIQEPTISKEETKEALTEAQKWIATTPLYIQAAEEEIALSRDDLIELLLFERTQENNVVASLKRSQAALWLEEHLGKSVGREPRDARFEVEKNRVVLFVPSLTGRMLDSQASIQILLDGLRQGEKRVTLTVVETDPKIRTQDANSFGIVSLLGKGESDFAGSPKNRIHNIKTGAARFNGVLIPPQEEFSFNETLGPVTEEMGYKAELVILQDKTVPALGGGLCQVSTTAFRAAAYSGLEVTQRRSHSYVVRYYGTPGFDATIYPPNPDLRFINDTSGHILIQTRVEGTKLTFEFYGTPDGRTVTVEGPYVYDKKADGSLKATLTVKTTLADNKTREQTFQSVYKSPTLYPVNKRNPLE</sequence>
<dbReference type="PANTHER" id="PTHR35788">
    <property type="entry name" value="EXPORTED PROTEIN-RELATED"/>
    <property type="match status" value="1"/>
</dbReference>
<dbReference type="Pfam" id="PF12229">
    <property type="entry name" value="PG_binding_4"/>
    <property type="match status" value="1"/>
</dbReference>
<evidence type="ECO:0000313" key="4">
    <source>
        <dbReference type="Proteomes" id="UP000177629"/>
    </source>
</evidence>
<dbReference type="PANTHER" id="PTHR35788:SF1">
    <property type="entry name" value="EXPORTED PROTEIN"/>
    <property type="match status" value="1"/>
</dbReference>
<accession>A0A1G2PL50</accession>
<protein>
    <recommendedName>
        <fullName evidence="2">YoaR-like putative peptidoglycan binding domain-containing protein</fullName>
    </recommendedName>
</protein>
<proteinExistence type="predicted"/>
<dbReference type="InterPro" id="IPR052913">
    <property type="entry name" value="Glycopeptide_resist_protein"/>
</dbReference>